<keyword evidence="1" id="KW-0732">Signal</keyword>
<dbReference type="OrthoDB" id="693939at2759"/>
<protein>
    <submittedName>
        <fullName evidence="2">Uncharacterized protein</fullName>
    </submittedName>
</protein>
<proteinExistence type="predicted"/>
<comment type="caution">
    <text evidence="2">The sequence shown here is derived from an EMBL/GenBank/DDBJ whole genome shotgun (WGS) entry which is preliminary data.</text>
</comment>
<reference evidence="2 3" key="1">
    <citation type="journal article" date="2019" name="Plant Biotechnol. J.">
        <title>The red bayberry genome and genetic basis of sex determination.</title>
        <authorList>
            <person name="Jia H.M."/>
            <person name="Jia H.J."/>
            <person name="Cai Q.L."/>
            <person name="Wang Y."/>
            <person name="Zhao H.B."/>
            <person name="Yang W.F."/>
            <person name="Wang G.Y."/>
            <person name="Li Y.H."/>
            <person name="Zhan D.L."/>
            <person name="Shen Y.T."/>
            <person name="Niu Q.F."/>
            <person name="Chang L."/>
            <person name="Qiu J."/>
            <person name="Zhao L."/>
            <person name="Xie H.B."/>
            <person name="Fu W.Y."/>
            <person name="Jin J."/>
            <person name="Li X.W."/>
            <person name="Jiao Y."/>
            <person name="Zhou C.C."/>
            <person name="Tu T."/>
            <person name="Chai C.Y."/>
            <person name="Gao J.L."/>
            <person name="Fan L.J."/>
            <person name="van de Weg E."/>
            <person name="Wang J.Y."/>
            <person name="Gao Z.S."/>
        </authorList>
    </citation>
    <scope>NUCLEOTIDE SEQUENCE [LARGE SCALE GENOMIC DNA]</scope>
    <source>
        <tissue evidence="2">Leaves</tissue>
    </source>
</reference>
<feature type="chain" id="PRO_5025365859" evidence="1">
    <location>
        <begin position="27"/>
        <end position="93"/>
    </location>
</feature>
<name>A0A6A1WKT8_9ROSI</name>
<keyword evidence="3" id="KW-1185">Reference proteome</keyword>
<organism evidence="2 3">
    <name type="scientific">Morella rubra</name>
    <name type="common">Chinese bayberry</name>
    <dbReference type="NCBI Taxonomy" id="262757"/>
    <lineage>
        <taxon>Eukaryota</taxon>
        <taxon>Viridiplantae</taxon>
        <taxon>Streptophyta</taxon>
        <taxon>Embryophyta</taxon>
        <taxon>Tracheophyta</taxon>
        <taxon>Spermatophyta</taxon>
        <taxon>Magnoliopsida</taxon>
        <taxon>eudicotyledons</taxon>
        <taxon>Gunneridae</taxon>
        <taxon>Pentapetalae</taxon>
        <taxon>rosids</taxon>
        <taxon>fabids</taxon>
        <taxon>Fagales</taxon>
        <taxon>Myricaceae</taxon>
        <taxon>Morella</taxon>
    </lineage>
</organism>
<dbReference type="Proteomes" id="UP000516437">
    <property type="component" value="Chromosome 2"/>
</dbReference>
<evidence type="ECO:0000256" key="1">
    <source>
        <dbReference type="SAM" id="SignalP"/>
    </source>
</evidence>
<dbReference type="EMBL" id="RXIC02000020">
    <property type="protein sequence ID" value="KAB1223480.1"/>
    <property type="molecule type" value="Genomic_DNA"/>
</dbReference>
<accession>A0A6A1WKT8</accession>
<dbReference type="PANTHER" id="PTHR33474:SF28">
    <property type="entry name" value="OS01G0815400 PROTEIN"/>
    <property type="match status" value="1"/>
</dbReference>
<gene>
    <name evidence="2" type="ORF">CJ030_MR2G022057</name>
</gene>
<evidence type="ECO:0000313" key="2">
    <source>
        <dbReference type="EMBL" id="KAB1223480.1"/>
    </source>
</evidence>
<dbReference type="AlphaFoldDB" id="A0A6A1WKT8"/>
<dbReference type="PANTHER" id="PTHR33474">
    <property type="entry name" value="TRANSMEMBRANE PROTEIN"/>
    <property type="match status" value="1"/>
</dbReference>
<evidence type="ECO:0000313" key="3">
    <source>
        <dbReference type="Proteomes" id="UP000516437"/>
    </source>
</evidence>
<feature type="signal peptide" evidence="1">
    <location>
        <begin position="1"/>
        <end position="26"/>
    </location>
</feature>
<sequence>MMVQKAALLRLLVLFLGLSYIVSTAATPTTRSLKSNKLGPPAEDLPIQGAMDFKHGEELFDVGEGFAGAKIGFETADYEGPRANNGHTPPGKP</sequence>